<dbReference type="GeneID" id="88766393"/>
<dbReference type="InterPro" id="IPR010920">
    <property type="entry name" value="LSM_dom_sf"/>
</dbReference>
<gene>
    <name evidence="9" type="ORF">CWATWH0003_2750</name>
</gene>
<evidence type="ECO:0000256" key="1">
    <source>
        <dbReference type="ARBA" id="ARBA00004651"/>
    </source>
</evidence>
<dbReference type="RefSeq" id="WP_007310917.1">
    <property type="nucleotide sequence ID" value="NZ_AESD01000404.1"/>
</dbReference>
<dbReference type="InterPro" id="IPR000595">
    <property type="entry name" value="cNMP-bd_dom"/>
</dbReference>
<proteinExistence type="inferred from homology"/>
<feature type="transmembrane region" description="Helical" evidence="7">
    <location>
        <begin position="133"/>
        <end position="151"/>
    </location>
</feature>
<dbReference type="InterPro" id="IPR023408">
    <property type="entry name" value="MscS_beta-dom_sf"/>
</dbReference>
<dbReference type="InterPro" id="IPR014710">
    <property type="entry name" value="RmlC-like_jellyroll"/>
</dbReference>
<dbReference type="Gene3D" id="2.60.120.10">
    <property type="entry name" value="Jelly Rolls"/>
    <property type="match status" value="1"/>
</dbReference>
<evidence type="ECO:0000259" key="8">
    <source>
        <dbReference type="PROSITE" id="PS50042"/>
    </source>
</evidence>
<feature type="transmembrane region" description="Helical" evidence="7">
    <location>
        <begin position="24"/>
        <end position="43"/>
    </location>
</feature>
<evidence type="ECO:0000256" key="5">
    <source>
        <dbReference type="ARBA" id="ARBA00022989"/>
    </source>
</evidence>
<dbReference type="EMBL" id="AESD01000404">
    <property type="protein sequence ID" value="EHJ12556.1"/>
    <property type="molecule type" value="Genomic_DNA"/>
</dbReference>
<dbReference type="Pfam" id="PF00924">
    <property type="entry name" value="MS_channel_2nd"/>
    <property type="match status" value="1"/>
</dbReference>
<dbReference type="PATRIC" id="fig|423471.3.peg.2588"/>
<dbReference type="SUPFAM" id="SSF51206">
    <property type="entry name" value="cAMP-binding domain-like"/>
    <property type="match status" value="1"/>
</dbReference>
<evidence type="ECO:0000313" key="10">
    <source>
        <dbReference type="Proteomes" id="UP000003477"/>
    </source>
</evidence>
<name>G5J5J0_CROWT</name>
<dbReference type="SMART" id="SM00100">
    <property type="entry name" value="cNMP"/>
    <property type="match status" value="1"/>
</dbReference>
<evidence type="ECO:0000256" key="4">
    <source>
        <dbReference type="ARBA" id="ARBA00022692"/>
    </source>
</evidence>
<dbReference type="InterPro" id="IPR045275">
    <property type="entry name" value="MscS_archaea/bacteria_type"/>
</dbReference>
<comment type="similarity">
    <text evidence="2">Belongs to the MscS (TC 1.A.23) family.</text>
</comment>
<dbReference type="PROSITE" id="PS50042">
    <property type="entry name" value="CNMP_BINDING_3"/>
    <property type="match status" value="1"/>
</dbReference>
<dbReference type="Proteomes" id="UP000003477">
    <property type="component" value="Unassembled WGS sequence"/>
</dbReference>
<dbReference type="PANTHER" id="PTHR30221">
    <property type="entry name" value="SMALL-CONDUCTANCE MECHANOSENSITIVE CHANNEL"/>
    <property type="match status" value="1"/>
</dbReference>
<dbReference type="Pfam" id="PF21088">
    <property type="entry name" value="MS_channel_1st"/>
    <property type="match status" value="1"/>
</dbReference>
<feature type="domain" description="Cyclic nucleotide-binding" evidence="8">
    <location>
        <begin position="365"/>
        <end position="485"/>
    </location>
</feature>
<comment type="caution">
    <text evidence="9">The sequence shown here is derived from an EMBL/GenBank/DDBJ whole genome shotgun (WGS) entry which is preliminary data.</text>
</comment>
<keyword evidence="3" id="KW-1003">Cell membrane</keyword>
<dbReference type="Gene3D" id="2.30.30.60">
    <property type="match status" value="1"/>
</dbReference>
<evidence type="ECO:0000256" key="7">
    <source>
        <dbReference type="SAM" id="Phobius"/>
    </source>
</evidence>
<dbReference type="InterPro" id="IPR049142">
    <property type="entry name" value="MS_channel_1st"/>
</dbReference>
<protein>
    <recommendedName>
        <fullName evidence="8">Cyclic nucleotide-binding domain-containing protein</fullName>
    </recommendedName>
</protein>
<dbReference type="SUPFAM" id="SSF82689">
    <property type="entry name" value="Mechanosensitive channel protein MscS (YggB), C-terminal domain"/>
    <property type="match status" value="1"/>
</dbReference>
<keyword evidence="5 7" id="KW-1133">Transmembrane helix</keyword>
<evidence type="ECO:0000256" key="6">
    <source>
        <dbReference type="ARBA" id="ARBA00023136"/>
    </source>
</evidence>
<organism evidence="9 10">
    <name type="scientific">Crocosphaera watsonii WH 0003</name>
    <dbReference type="NCBI Taxonomy" id="423471"/>
    <lineage>
        <taxon>Bacteria</taxon>
        <taxon>Bacillati</taxon>
        <taxon>Cyanobacteriota</taxon>
        <taxon>Cyanophyceae</taxon>
        <taxon>Oscillatoriophycideae</taxon>
        <taxon>Chroococcales</taxon>
        <taxon>Aphanothecaceae</taxon>
        <taxon>Crocosphaera</taxon>
    </lineage>
</organism>
<dbReference type="SUPFAM" id="SSF82861">
    <property type="entry name" value="Mechanosensitive channel protein MscS (YggB), transmembrane region"/>
    <property type="match status" value="1"/>
</dbReference>
<sequence length="499" mass="56810">MGVADIVENSQLIIMPVALVEQNWFRWAISLILGFPLIMIILNEIIVRLRQEEKPLIATIIIFRNLVFPLVALLFLFTRVLEIPEETTIIRLVKTLVWIGMIHAMLSAFKVLIFDQAVSGSWQERVPDLLLDLIRFFLVACITAVILSTVWKIDLGALLTAFGVGSLVIGLALQDTLKNLFSGILLLFERPFALGDWLQVGETIGKVIKVNWRSVYLQTRDQDSVVIPNSILAQGNFTNYNRPTPLHVERFLFGFSYDDPPNKVIRVLKETALATPGILKEPSPWVRVENYADFSIVYQIGLFIDNYETMLNIRNDFVIRIWYAAKRYHLTIPYPIQTEYQMNVAEMPKANPMQQVTEVMRSLPNFGNVAAERFIEEENASNIRYYAQGEWVFAEGERILGLYLILNGHATILVRNNQGENQEIACLGKGEFFGEKILLTGECSDVSVIALDDLEVAVLSPEVVATLLEQMPRLSQEFSELLETRRKEVIKAKNKTQEF</sequence>
<dbReference type="InterPro" id="IPR049278">
    <property type="entry name" value="MS_channel_C"/>
</dbReference>
<dbReference type="InterPro" id="IPR006685">
    <property type="entry name" value="MscS_channel_2nd"/>
</dbReference>
<evidence type="ECO:0000256" key="2">
    <source>
        <dbReference type="ARBA" id="ARBA00008017"/>
    </source>
</evidence>
<dbReference type="GO" id="GO:0005886">
    <property type="term" value="C:plasma membrane"/>
    <property type="evidence" value="ECO:0007669"/>
    <property type="project" value="UniProtKB-SubCell"/>
</dbReference>
<dbReference type="GO" id="GO:0008381">
    <property type="term" value="F:mechanosensitive monoatomic ion channel activity"/>
    <property type="evidence" value="ECO:0007669"/>
    <property type="project" value="InterPro"/>
</dbReference>
<keyword evidence="4 7" id="KW-0812">Transmembrane</keyword>
<dbReference type="Gene3D" id="3.30.70.100">
    <property type="match status" value="1"/>
</dbReference>
<dbReference type="PANTHER" id="PTHR30221:SF1">
    <property type="entry name" value="SMALL-CONDUCTANCE MECHANOSENSITIVE CHANNEL"/>
    <property type="match status" value="1"/>
</dbReference>
<evidence type="ECO:0000256" key="3">
    <source>
        <dbReference type="ARBA" id="ARBA00022475"/>
    </source>
</evidence>
<feature type="transmembrane region" description="Helical" evidence="7">
    <location>
        <begin position="157"/>
        <end position="173"/>
    </location>
</feature>
<dbReference type="Gene3D" id="1.10.287.1260">
    <property type="match status" value="1"/>
</dbReference>
<dbReference type="InterPro" id="IPR018490">
    <property type="entry name" value="cNMP-bd_dom_sf"/>
</dbReference>
<dbReference type="Pfam" id="PF00027">
    <property type="entry name" value="cNMP_binding"/>
    <property type="match status" value="1"/>
</dbReference>
<dbReference type="SUPFAM" id="SSF50182">
    <property type="entry name" value="Sm-like ribonucleoproteins"/>
    <property type="match status" value="1"/>
</dbReference>
<dbReference type="InterPro" id="IPR011014">
    <property type="entry name" value="MscS_channel_TM-2"/>
</dbReference>
<dbReference type="InterPro" id="IPR011066">
    <property type="entry name" value="MscS_channel_C_sf"/>
</dbReference>
<comment type="subcellular location">
    <subcellularLocation>
        <location evidence="1">Cell membrane</location>
        <topology evidence="1">Multi-pass membrane protein</topology>
    </subcellularLocation>
</comment>
<reference evidence="9 10" key="1">
    <citation type="journal article" date="2011" name="Front. Microbiol.">
        <title>Two Strains of Crocosphaera watsonii with Highly Conserved Genomes are Distinguished by Strain-Specific Features.</title>
        <authorList>
            <person name="Bench S.R."/>
            <person name="Ilikchyan I.N."/>
            <person name="Tripp H.J."/>
            <person name="Zehr J.P."/>
        </authorList>
    </citation>
    <scope>NUCLEOTIDE SEQUENCE [LARGE SCALE GENOMIC DNA]</scope>
    <source>
        <strain evidence="9 10">WH 0003</strain>
    </source>
</reference>
<dbReference type="AlphaFoldDB" id="G5J5J0"/>
<keyword evidence="6 7" id="KW-0472">Membrane</keyword>
<dbReference type="Pfam" id="PF21082">
    <property type="entry name" value="MS_channel_3rd"/>
    <property type="match status" value="1"/>
</dbReference>
<feature type="transmembrane region" description="Helical" evidence="7">
    <location>
        <begin position="55"/>
        <end position="77"/>
    </location>
</feature>
<evidence type="ECO:0000313" key="9">
    <source>
        <dbReference type="EMBL" id="EHJ12556.1"/>
    </source>
</evidence>
<accession>G5J5J0</accession>
<dbReference type="CDD" id="cd00038">
    <property type="entry name" value="CAP_ED"/>
    <property type="match status" value="1"/>
</dbReference>
<feature type="transmembrane region" description="Helical" evidence="7">
    <location>
        <begin position="89"/>
        <end position="113"/>
    </location>
</feature>